<dbReference type="Gene3D" id="1.10.10.10">
    <property type="entry name" value="Winged helix-like DNA-binding domain superfamily/Winged helix DNA-binding domain"/>
    <property type="match status" value="1"/>
</dbReference>
<evidence type="ECO:0000256" key="2">
    <source>
        <dbReference type="ARBA" id="ARBA00023125"/>
    </source>
</evidence>
<dbReference type="PROSITE" id="PS50995">
    <property type="entry name" value="HTH_MARR_2"/>
    <property type="match status" value="1"/>
</dbReference>
<dbReference type="SUPFAM" id="SSF46785">
    <property type="entry name" value="Winged helix' DNA-binding domain"/>
    <property type="match status" value="1"/>
</dbReference>
<protein>
    <submittedName>
        <fullName evidence="5">MarR family transcriptional regulator</fullName>
    </submittedName>
</protein>
<evidence type="ECO:0000256" key="3">
    <source>
        <dbReference type="ARBA" id="ARBA00023163"/>
    </source>
</evidence>
<dbReference type="RefSeq" id="WP_011788266.1">
    <property type="nucleotide sequence ID" value="NZ_CP028435.1"/>
</dbReference>
<accession>A0ABX8X9D3</accession>
<evidence type="ECO:0000313" key="6">
    <source>
        <dbReference type="Proteomes" id="UP000827084"/>
    </source>
</evidence>
<dbReference type="SMART" id="SM00347">
    <property type="entry name" value="HTH_MARR"/>
    <property type="match status" value="1"/>
</dbReference>
<dbReference type="Proteomes" id="UP000827084">
    <property type="component" value="Chromosome"/>
</dbReference>
<dbReference type="InterPro" id="IPR036390">
    <property type="entry name" value="WH_DNA-bd_sf"/>
</dbReference>
<dbReference type="InterPro" id="IPR000835">
    <property type="entry name" value="HTH_MarR-typ"/>
</dbReference>
<evidence type="ECO:0000256" key="1">
    <source>
        <dbReference type="ARBA" id="ARBA00023015"/>
    </source>
</evidence>
<proteinExistence type="predicted"/>
<keyword evidence="1" id="KW-0805">Transcription regulation</keyword>
<dbReference type="InterPro" id="IPR055166">
    <property type="entry name" value="Transc_reg_Sar_Rot_HTH"/>
</dbReference>
<feature type="domain" description="HTH marR-type" evidence="4">
    <location>
        <begin position="28"/>
        <end position="158"/>
    </location>
</feature>
<keyword evidence="6" id="KW-1185">Reference proteome</keyword>
<gene>
    <name evidence="5" type="ORF">K3G22_15215</name>
</gene>
<sequence length="168" mass="18774">MPIHESHLQVYPTDLGENTNSDNALCLEHQVCFSLYSAANAMVRAYRPLLDKLDLTYPQYLVMLVLWEEQGISVKTLGDKLFLDSGTLTPLLKRLESKGLVRRGRSESDERVRVLDLTPEGIALKSQASDIPHLMRCKVGGELSELKALKALCDKALKQLHASVDQDI</sequence>
<dbReference type="InterPro" id="IPR036388">
    <property type="entry name" value="WH-like_DNA-bd_sf"/>
</dbReference>
<dbReference type="InterPro" id="IPR039422">
    <property type="entry name" value="MarR/SlyA-like"/>
</dbReference>
<evidence type="ECO:0000259" key="4">
    <source>
        <dbReference type="PROSITE" id="PS50995"/>
    </source>
</evidence>
<dbReference type="PANTHER" id="PTHR33164:SF100">
    <property type="entry name" value="OSPR"/>
    <property type="match status" value="1"/>
</dbReference>
<evidence type="ECO:0000313" key="5">
    <source>
        <dbReference type="EMBL" id="QYX72081.1"/>
    </source>
</evidence>
<dbReference type="GeneID" id="67444637"/>
<keyword evidence="2" id="KW-0238">DNA-binding</keyword>
<reference evidence="5 6" key="1">
    <citation type="submission" date="2021-08" db="EMBL/GenBank/DDBJ databases">
        <title>Shewanella putrefaciens YZ-J, complete genome.</title>
        <authorList>
            <person name="Yi Z."/>
        </authorList>
    </citation>
    <scope>NUCLEOTIDE SEQUENCE [LARGE SCALE GENOMIC DNA]</scope>
    <source>
        <strain evidence="5 6">YZ-J</strain>
    </source>
</reference>
<dbReference type="PRINTS" id="PR00598">
    <property type="entry name" value="HTHMARR"/>
</dbReference>
<name>A0ABX8X9D3_SHEPU</name>
<dbReference type="PANTHER" id="PTHR33164">
    <property type="entry name" value="TRANSCRIPTIONAL REGULATOR, MARR FAMILY"/>
    <property type="match status" value="1"/>
</dbReference>
<organism evidence="5 6">
    <name type="scientific">Shewanella putrefaciens</name>
    <name type="common">Pseudomonas putrefaciens</name>
    <dbReference type="NCBI Taxonomy" id="24"/>
    <lineage>
        <taxon>Bacteria</taxon>
        <taxon>Pseudomonadati</taxon>
        <taxon>Pseudomonadota</taxon>
        <taxon>Gammaproteobacteria</taxon>
        <taxon>Alteromonadales</taxon>
        <taxon>Shewanellaceae</taxon>
        <taxon>Shewanella</taxon>
    </lineage>
</organism>
<dbReference type="Pfam" id="PF22381">
    <property type="entry name" value="Staph_reg_Sar_Rot"/>
    <property type="match status" value="1"/>
</dbReference>
<dbReference type="EMBL" id="CP080635">
    <property type="protein sequence ID" value="QYX72081.1"/>
    <property type="molecule type" value="Genomic_DNA"/>
</dbReference>
<keyword evidence="3" id="KW-0804">Transcription</keyword>